<feature type="region of interest" description="Disordered" evidence="1">
    <location>
        <begin position="1"/>
        <end position="37"/>
    </location>
</feature>
<evidence type="ECO:0000313" key="2">
    <source>
        <dbReference type="EMBL" id="VDN06750.1"/>
    </source>
</evidence>
<proteinExistence type="predicted"/>
<dbReference type="AlphaFoldDB" id="A0A0N5D7T8"/>
<accession>A0A0N5D7T8</accession>
<feature type="region of interest" description="Disordered" evidence="1">
    <location>
        <begin position="59"/>
        <end position="131"/>
    </location>
</feature>
<evidence type="ECO:0000256" key="1">
    <source>
        <dbReference type="SAM" id="MobiDB-lite"/>
    </source>
</evidence>
<protein>
    <submittedName>
        <fullName evidence="2 4">Uncharacterized protein</fullName>
    </submittedName>
</protein>
<dbReference type="EMBL" id="UYYF01004737">
    <property type="protein sequence ID" value="VDN06750.1"/>
    <property type="molecule type" value="Genomic_DNA"/>
</dbReference>
<keyword evidence="3" id="KW-1185">Reference proteome</keyword>
<feature type="compositionally biased region" description="Low complexity" evidence="1">
    <location>
        <begin position="108"/>
        <end position="121"/>
    </location>
</feature>
<evidence type="ECO:0000313" key="4">
    <source>
        <dbReference type="WBParaSite" id="TCLT_0000915001-mRNA-1"/>
    </source>
</evidence>
<feature type="compositionally biased region" description="Basic and acidic residues" evidence="1">
    <location>
        <begin position="78"/>
        <end position="102"/>
    </location>
</feature>
<gene>
    <name evidence="2" type="ORF">TCLT_LOCUS9139</name>
</gene>
<dbReference type="Proteomes" id="UP000276776">
    <property type="component" value="Unassembled WGS sequence"/>
</dbReference>
<reference evidence="4" key="1">
    <citation type="submission" date="2017-02" db="UniProtKB">
        <authorList>
            <consortium name="WormBaseParasite"/>
        </authorList>
    </citation>
    <scope>IDENTIFICATION</scope>
</reference>
<dbReference type="WBParaSite" id="TCLT_0000915001-mRNA-1">
    <property type="protein sequence ID" value="TCLT_0000915001-mRNA-1"/>
    <property type="gene ID" value="TCLT_0000915001"/>
</dbReference>
<sequence length="131" mass="14539">MQSDHLVENDTDLADDNTEQPYERSVTPTTTVRRAKESFLRHQNDIFKEYEEQIMDTDVGECGPVNESDVGEVANGLSDRDESRNDAVNDKDIQNSSKERVEFCVGPSESSSVSSTAALSSIEARSTHPKN</sequence>
<dbReference type="OrthoDB" id="5871063at2759"/>
<organism evidence="4">
    <name type="scientific">Thelazia callipaeda</name>
    <name type="common">Oriental eyeworm</name>
    <name type="synonym">Parasitic nematode</name>
    <dbReference type="NCBI Taxonomy" id="103827"/>
    <lineage>
        <taxon>Eukaryota</taxon>
        <taxon>Metazoa</taxon>
        <taxon>Ecdysozoa</taxon>
        <taxon>Nematoda</taxon>
        <taxon>Chromadorea</taxon>
        <taxon>Rhabditida</taxon>
        <taxon>Spirurina</taxon>
        <taxon>Spiruromorpha</taxon>
        <taxon>Thelazioidea</taxon>
        <taxon>Thelaziidae</taxon>
        <taxon>Thelazia</taxon>
    </lineage>
</organism>
<reference evidence="2 3" key="2">
    <citation type="submission" date="2018-11" db="EMBL/GenBank/DDBJ databases">
        <authorList>
            <consortium name="Pathogen Informatics"/>
        </authorList>
    </citation>
    <scope>NUCLEOTIDE SEQUENCE [LARGE SCALE GENOMIC DNA]</scope>
</reference>
<feature type="compositionally biased region" description="Acidic residues" evidence="1">
    <location>
        <begin position="9"/>
        <end position="18"/>
    </location>
</feature>
<dbReference type="STRING" id="103827.A0A0N5D7T8"/>
<name>A0A0N5D7T8_THECL</name>
<evidence type="ECO:0000313" key="3">
    <source>
        <dbReference type="Proteomes" id="UP000276776"/>
    </source>
</evidence>